<dbReference type="Gene3D" id="3.40.50.970">
    <property type="match status" value="1"/>
</dbReference>
<organism evidence="1">
    <name type="scientific">marine metagenome</name>
    <dbReference type="NCBI Taxonomy" id="408172"/>
    <lineage>
        <taxon>unclassified sequences</taxon>
        <taxon>metagenomes</taxon>
        <taxon>ecological metagenomes</taxon>
    </lineage>
</organism>
<reference evidence="1" key="1">
    <citation type="submission" date="2018-05" db="EMBL/GenBank/DDBJ databases">
        <authorList>
            <person name="Lanie J.A."/>
            <person name="Ng W.-L."/>
            <person name="Kazmierczak K.M."/>
            <person name="Andrzejewski T.M."/>
            <person name="Davidsen T.M."/>
            <person name="Wayne K.J."/>
            <person name="Tettelin H."/>
            <person name="Glass J.I."/>
            <person name="Rusch D."/>
            <person name="Podicherti R."/>
            <person name="Tsui H.-C.T."/>
            <person name="Winkler M.E."/>
        </authorList>
    </citation>
    <scope>NUCLEOTIDE SEQUENCE</scope>
</reference>
<dbReference type="SUPFAM" id="SSF52518">
    <property type="entry name" value="Thiamin diphosphate-binding fold (THDP-binding)"/>
    <property type="match status" value="1"/>
</dbReference>
<gene>
    <name evidence="1" type="ORF">METZ01_LOCUS389929</name>
</gene>
<dbReference type="InterPro" id="IPR051157">
    <property type="entry name" value="PDH/Transketolase"/>
</dbReference>
<protein>
    <submittedName>
        <fullName evidence="1">Uncharacterized protein</fullName>
    </submittedName>
</protein>
<name>A0A382UTF9_9ZZZZ</name>
<proteinExistence type="predicted"/>
<dbReference type="EMBL" id="UINC01146382">
    <property type="protein sequence ID" value="SVD37075.1"/>
    <property type="molecule type" value="Genomic_DNA"/>
</dbReference>
<evidence type="ECO:0000313" key="1">
    <source>
        <dbReference type="EMBL" id="SVD37075.1"/>
    </source>
</evidence>
<accession>A0A382UTF9</accession>
<dbReference type="PANTHER" id="PTHR43825">
    <property type="entry name" value="PYRUVATE DEHYDROGENASE E1 COMPONENT"/>
    <property type="match status" value="1"/>
</dbReference>
<dbReference type="InterPro" id="IPR029061">
    <property type="entry name" value="THDP-binding"/>
</dbReference>
<dbReference type="AlphaFoldDB" id="A0A382UTF9"/>
<sequence>MTSDRFTDGKDIETQEWLDSLEFVLGQSGPERVIELLDQLQNHARSQGVGIPFASNTPYINTIPADRQPPYPGSHDLEQRIRNIIRWNAMMMVVRANHEDPTMGGHISTYASASTLYEVAFNHFIRGRTEGFEGDQVFFQAHTSPGIYARAYLEGRLPEEKLLNFRHELREGGGLPSYPHPRLMPDFWQFPSAAMGLAPIQAIYQARYNRYVEDRGLK</sequence>
<dbReference type="PANTHER" id="PTHR43825:SF3">
    <property type="entry name" value="PYRUVATE DEHYDROGENASE E1 COMPONENT"/>
    <property type="match status" value="1"/>
</dbReference>
<feature type="non-terminal residue" evidence="1">
    <location>
        <position position="218"/>
    </location>
</feature>